<comment type="caution">
    <text evidence="8">The sequence shown here is derived from an EMBL/GenBank/DDBJ whole genome shotgun (WGS) entry which is preliminary data.</text>
</comment>
<evidence type="ECO:0000256" key="1">
    <source>
        <dbReference type="ARBA" id="ARBA00022475"/>
    </source>
</evidence>
<dbReference type="NCBIfam" id="TIGR00247">
    <property type="entry name" value="endolytic transglycosylase MltG"/>
    <property type="match status" value="1"/>
</dbReference>
<dbReference type="AlphaFoldDB" id="A0A1G2LUL8"/>
<keyword evidence="6 7" id="KW-0961">Cell wall biogenesis/degradation</keyword>
<gene>
    <name evidence="7" type="primary">mltG</name>
    <name evidence="8" type="ORF">A3G49_05350</name>
</gene>
<dbReference type="PANTHER" id="PTHR30518">
    <property type="entry name" value="ENDOLYTIC MUREIN TRANSGLYCOSYLASE"/>
    <property type="match status" value="1"/>
</dbReference>
<dbReference type="Proteomes" id="UP000177171">
    <property type="component" value="Unassembled WGS sequence"/>
</dbReference>
<keyword evidence="3 7" id="KW-1133">Transmembrane helix</keyword>
<dbReference type="Gene3D" id="3.30.1490.480">
    <property type="entry name" value="Endolytic murein transglycosylase"/>
    <property type="match status" value="1"/>
</dbReference>
<proteinExistence type="inferred from homology"/>
<evidence type="ECO:0000256" key="4">
    <source>
        <dbReference type="ARBA" id="ARBA00023136"/>
    </source>
</evidence>
<dbReference type="HAMAP" id="MF_02065">
    <property type="entry name" value="MltG"/>
    <property type="match status" value="1"/>
</dbReference>
<evidence type="ECO:0000256" key="5">
    <source>
        <dbReference type="ARBA" id="ARBA00023239"/>
    </source>
</evidence>
<dbReference type="PANTHER" id="PTHR30518:SF2">
    <property type="entry name" value="ENDOLYTIC MUREIN TRANSGLYCOSYLASE"/>
    <property type="match status" value="1"/>
</dbReference>
<accession>A0A1G2LUL8</accession>
<name>A0A1G2LUL8_9BACT</name>
<comment type="similarity">
    <text evidence="7">Belongs to the transglycosylase MltG family.</text>
</comment>
<feature type="site" description="Important for catalytic activity" evidence="7">
    <location>
        <position position="226"/>
    </location>
</feature>
<keyword evidence="2 7" id="KW-0812">Transmembrane</keyword>
<comment type="function">
    <text evidence="7">Functions as a peptidoglycan terminase that cleaves nascent peptidoglycan strands endolytically to terminate their elongation.</text>
</comment>
<comment type="catalytic activity">
    <reaction evidence="7">
        <text>a peptidoglycan chain = a peptidoglycan chain with N-acetyl-1,6-anhydromuramyl-[peptide] at the reducing end + a peptidoglycan chain with N-acetylglucosamine at the non-reducing end.</text>
        <dbReference type="EC" id="4.2.2.29"/>
    </reaction>
</comment>
<evidence type="ECO:0000256" key="7">
    <source>
        <dbReference type="HAMAP-Rule" id="MF_02065"/>
    </source>
</evidence>
<dbReference type="EC" id="4.2.2.29" evidence="7"/>
<organism evidence="8 9">
    <name type="scientific">Candidatus Sungbacteria bacterium RIFCSPLOWO2_12_FULL_41_11</name>
    <dbReference type="NCBI Taxonomy" id="1802286"/>
    <lineage>
        <taxon>Bacteria</taxon>
        <taxon>Candidatus Sungiibacteriota</taxon>
    </lineage>
</organism>
<keyword evidence="1 7" id="KW-1003">Cell membrane</keyword>
<dbReference type="Pfam" id="PF02618">
    <property type="entry name" value="YceG"/>
    <property type="match status" value="1"/>
</dbReference>
<reference evidence="8 9" key="1">
    <citation type="journal article" date="2016" name="Nat. Commun.">
        <title>Thousands of microbial genomes shed light on interconnected biogeochemical processes in an aquifer system.</title>
        <authorList>
            <person name="Anantharaman K."/>
            <person name="Brown C.T."/>
            <person name="Hug L.A."/>
            <person name="Sharon I."/>
            <person name="Castelle C.J."/>
            <person name="Probst A.J."/>
            <person name="Thomas B.C."/>
            <person name="Singh A."/>
            <person name="Wilkins M.J."/>
            <person name="Karaoz U."/>
            <person name="Brodie E.L."/>
            <person name="Williams K.H."/>
            <person name="Hubbard S.S."/>
            <person name="Banfield J.F."/>
        </authorList>
    </citation>
    <scope>NUCLEOTIDE SEQUENCE [LARGE SCALE GENOMIC DNA]</scope>
</reference>
<evidence type="ECO:0000256" key="6">
    <source>
        <dbReference type="ARBA" id="ARBA00023316"/>
    </source>
</evidence>
<dbReference type="GO" id="GO:0071555">
    <property type="term" value="P:cell wall organization"/>
    <property type="evidence" value="ECO:0007669"/>
    <property type="project" value="UniProtKB-KW"/>
</dbReference>
<sequence length="351" mass="39632">MNTSSKKIFKAIVVGFFILGYGWAYLLTPHTSFQGSKSVEIVKGEGSRAIAEKLKDNGFIRSKWMLILYLTITGRDSDLKPGNFVFSSSSAIPEIVKRLSSESAAEQVITVLEGWNIDDITEYFEKENILSANDFYTIAKGKNSESWQKLISFFPFLSEVPKTSGLEGYLFPDTYKIYKNASAKEIIIKMLENFKKKVVPELQLEIARRNKSLFEIIITASLIEKEVISEEDRALISGILWKRLELGIGLNVDATINYIKQVTCNMKHETCNIRPSAKISTDDTKLESPYNTYKYRGLPPGPISNPGLSAIKSAIYPKKSEYLYYLSKPGGETVFSQTMEEHNIAKTKYLK</sequence>
<dbReference type="EMBL" id="MHQY01000005">
    <property type="protein sequence ID" value="OHA14589.1"/>
    <property type="molecule type" value="Genomic_DNA"/>
</dbReference>
<evidence type="ECO:0000256" key="3">
    <source>
        <dbReference type="ARBA" id="ARBA00022989"/>
    </source>
</evidence>
<dbReference type="InterPro" id="IPR003770">
    <property type="entry name" value="MLTG-like"/>
</dbReference>
<dbReference type="GO" id="GO:0008932">
    <property type="term" value="F:lytic endotransglycosylase activity"/>
    <property type="evidence" value="ECO:0007669"/>
    <property type="project" value="UniProtKB-UniRule"/>
</dbReference>
<evidence type="ECO:0000313" key="8">
    <source>
        <dbReference type="EMBL" id="OHA14589.1"/>
    </source>
</evidence>
<dbReference type="GO" id="GO:0005886">
    <property type="term" value="C:plasma membrane"/>
    <property type="evidence" value="ECO:0007669"/>
    <property type="project" value="UniProtKB-UniRule"/>
</dbReference>
<keyword evidence="5 7" id="KW-0456">Lyase</keyword>
<protein>
    <recommendedName>
        <fullName evidence="7">Endolytic murein transglycosylase</fullName>
        <ecNumber evidence="7">4.2.2.29</ecNumber>
    </recommendedName>
    <alternativeName>
        <fullName evidence="7">Peptidoglycan lytic transglycosylase</fullName>
    </alternativeName>
    <alternativeName>
        <fullName evidence="7">Peptidoglycan polymerization terminase</fullName>
    </alternativeName>
</protein>
<evidence type="ECO:0000313" key="9">
    <source>
        <dbReference type="Proteomes" id="UP000177171"/>
    </source>
</evidence>
<keyword evidence="4 7" id="KW-0472">Membrane</keyword>
<dbReference type="GO" id="GO:0009252">
    <property type="term" value="P:peptidoglycan biosynthetic process"/>
    <property type="evidence" value="ECO:0007669"/>
    <property type="project" value="UniProtKB-UniRule"/>
</dbReference>
<dbReference type="Gene3D" id="3.30.160.60">
    <property type="entry name" value="Classic Zinc Finger"/>
    <property type="match status" value="1"/>
</dbReference>
<evidence type="ECO:0000256" key="2">
    <source>
        <dbReference type="ARBA" id="ARBA00022692"/>
    </source>
</evidence>